<evidence type="ECO:0000313" key="2">
    <source>
        <dbReference type="EMBL" id="KUJ12133.1"/>
    </source>
</evidence>
<name>A0A194WVZ1_MOLSC</name>
<evidence type="ECO:0000313" key="3">
    <source>
        <dbReference type="Proteomes" id="UP000070700"/>
    </source>
</evidence>
<feature type="compositionally biased region" description="Polar residues" evidence="1">
    <location>
        <begin position="144"/>
        <end position="165"/>
    </location>
</feature>
<dbReference type="KEGG" id="psco:LY89DRAFT_688599"/>
<dbReference type="EMBL" id="KQ947425">
    <property type="protein sequence ID" value="KUJ12133.1"/>
    <property type="molecule type" value="Genomic_DNA"/>
</dbReference>
<protein>
    <submittedName>
        <fullName evidence="2">Uncharacterized protein</fullName>
    </submittedName>
</protein>
<dbReference type="Proteomes" id="UP000070700">
    <property type="component" value="Unassembled WGS sequence"/>
</dbReference>
<sequence>MSPPPMIPVQEGYVPLVATVITRDPHTGVFRETEGLLKAGSVPVLAHMPVSLMGPPRNQENIPTGFVPPAPASYQMPSFPARSDMHTRQPSESSGSEINLRSGFGSNPLSPLGLRGRNDPLTNIANIRRAFSPDHQEEMDMQAKLQSRLNSSLAARQASLSPAHK</sequence>
<organism evidence="2 3">
    <name type="scientific">Mollisia scopiformis</name>
    <name type="common">Conifer needle endophyte fungus</name>
    <name type="synonym">Phialocephala scopiformis</name>
    <dbReference type="NCBI Taxonomy" id="149040"/>
    <lineage>
        <taxon>Eukaryota</taxon>
        <taxon>Fungi</taxon>
        <taxon>Dikarya</taxon>
        <taxon>Ascomycota</taxon>
        <taxon>Pezizomycotina</taxon>
        <taxon>Leotiomycetes</taxon>
        <taxon>Helotiales</taxon>
        <taxon>Mollisiaceae</taxon>
        <taxon>Mollisia</taxon>
    </lineage>
</organism>
<proteinExistence type="predicted"/>
<feature type="region of interest" description="Disordered" evidence="1">
    <location>
        <begin position="129"/>
        <end position="165"/>
    </location>
</feature>
<feature type="region of interest" description="Disordered" evidence="1">
    <location>
        <begin position="66"/>
        <end position="117"/>
    </location>
</feature>
<dbReference type="RefSeq" id="XP_018066488.1">
    <property type="nucleotide sequence ID" value="XM_018215738.1"/>
</dbReference>
<reference evidence="2 3" key="1">
    <citation type="submission" date="2015-10" db="EMBL/GenBank/DDBJ databases">
        <title>Full genome of DAOMC 229536 Phialocephala scopiformis, a fungal endophyte of spruce producing the potent anti-insectan compound rugulosin.</title>
        <authorList>
            <consortium name="DOE Joint Genome Institute"/>
            <person name="Walker A.K."/>
            <person name="Frasz S.L."/>
            <person name="Seifert K.A."/>
            <person name="Miller J.D."/>
            <person name="Mondo S.J."/>
            <person name="Labutti K."/>
            <person name="Lipzen A."/>
            <person name="Dockter R."/>
            <person name="Kennedy M."/>
            <person name="Grigoriev I.V."/>
            <person name="Spatafora J.W."/>
        </authorList>
    </citation>
    <scope>NUCLEOTIDE SEQUENCE [LARGE SCALE GENOMIC DNA]</scope>
    <source>
        <strain evidence="2 3">CBS 120377</strain>
    </source>
</reference>
<gene>
    <name evidence="2" type="ORF">LY89DRAFT_688599</name>
</gene>
<dbReference type="AlphaFoldDB" id="A0A194WVZ1"/>
<accession>A0A194WVZ1</accession>
<evidence type="ECO:0000256" key="1">
    <source>
        <dbReference type="SAM" id="MobiDB-lite"/>
    </source>
</evidence>
<dbReference type="InParanoid" id="A0A194WVZ1"/>
<keyword evidence="3" id="KW-1185">Reference proteome</keyword>
<dbReference type="OrthoDB" id="3543352at2759"/>
<feature type="compositionally biased region" description="Polar residues" evidence="1">
    <location>
        <begin position="90"/>
        <end position="109"/>
    </location>
</feature>
<dbReference type="GeneID" id="28825464"/>